<proteinExistence type="predicted"/>
<protein>
    <recommendedName>
        <fullName evidence="3">RNase H type-1 domain-containing protein</fullName>
    </recommendedName>
</protein>
<accession>A0AAV4NVT9</accession>
<organism evidence="1 2">
    <name type="scientific">Caerostris darwini</name>
    <dbReference type="NCBI Taxonomy" id="1538125"/>
    <lineage>
        <taxon>Eukaryota</taxon>
        <taxon>Metazoa</taxon>
        <taxon>Ecdysozoa</taxon>
        <taxon>Arthropoda</taxon>
        <taxon>Chelicerata</taxon>
        <taxon>Arachnida</taxon>
        <taxon>Araneae</taxon>
        <taxon>Araneomorphae</taxon>
        <taxon>Entelegynae</taxon>
        <taxon>Araneoidea</taxon>
        <taxon>Araneidae</taxon>
        <taxon>Caerostris</taxon>
    </lineage>
</organism>
<dbReference type="GO" id="GO:0003676">
    <property type="term" value="F:nucleic acid binding"/>
    <property type="evidence" value="ECO:0007669"/>
    <property type="project" value="InterPro"/>
</dbReference>
<keyword evidence="2" id="KW-1185">Reference proteome</keyword>
<dbReference type="SUPFAM" id="SSF53098">
    <property type="entry name" value="Ribonuclease H-like"/>
    <property type="match status" value="1"/>
</dbReference>
<dbReference type="Gene3D" id="3.30.420.10">
    <property type="entry name" value="Ribonuclease H-like superfamily/Ribonuclease H"/>
    <property type="match status" value="1"/>
</dbReference>
<evidence type="ECO:0000313" key="2">
    <source>
        <dbReference type="Proteomes" id="UP001054837"/>
    </source>
</evidence>
<dbReference type="InterPro" id="IPR036397">
    <property type="entry name" value="RNaseH_sf"/>
</dbReference>
<dbReference type="EMBL" id="BPLQ01002024">
    <property type="protein sequence ID" value="GIX87701.1"/>
    <property type="molecule type" value="Genomic_DNA"/>
</dbReference>
<name>A0AAV4NVT9_9ARAC</name>
<evidence type="ECO:0008006" key="3">
    <source>
        <dbReference type="Google" id="ProtNLM"/>
    </source>
</evidence>
<comment type="caution">
    <text evidence="1">The sequence shown here is derived from an EMBL/GenBank/DDBJ whole genome shotgun (WGS) entry which is preliminary data.</text>
</comment>
<evidence type="ECO:0000313" key="1">
    <source>
        <dbReference type="EMBL" id="GIX87701.1"/>
    </source>
</evidence>
<sequence>MITAPASYLFTNKSKAVLDKISNWTRQNLMTINNLKSFFTILSNKKYTHIPSIKIDGNNIKYTKELKYLGLIIDPRLSWHKHLASIQDKVHKLQHKFYRISRAIWGLNPQVKKDLYNKVTDRIIAYGHEIWFQNKSKQNIKLLQLQRSGLISVTKCYKTVSTHAIQVLAGNPPIDIKLKLSLQLHNFKHHKETITIQNTNYVNHAPSQDPRLIAPWDKMAFKWNYYREDTAGTQIFTDECLLLLKLAILYAAEQQLPVANIITDSRSVLLAVDNPSNCDPNILEIKRLLANHRGTIRLFWIKAHAGFFGNERADEYAKQATTKDTIDIDMDFDIPFVKKLLKNELNRLWQIRWSASTKGREVFALLSTVRTARIQGDFFINQLFTGHGAIGLHQERFFRKSSSCSCGQQLEDQNHVIYSCTKWIHIRNAYFPPNHHNTKMDLLLFNKKSRQGLQLIMEIKLKGSIQLSE</sequence>
<dbReference type="InterPro" id="IPR012337">
    <property type="entry name" value="RNaseH-like_sf"/>
</dbReference>
<gene>
    <name evidence="1" type="primary">R1A1-elementORF2_297</name>
    <name evidence="1" type="ORF">CDAR_617001</name>
</gene>
<dbReference type="Proteomes" id="UP001054837">
    <property type="component" value="Unassembled WGS sequence"/>
</dbReference>
<dbReference type="CDD" id="cd09276">
    <property type="entry name" value="Rnase_HI_RT_non_LTR"/>
    <property type="match status" value="1"/>
</dbReference>
<dbReference type="AlphaFoldDB" id="A0AAV4NVT9"/>
<reference evidence="1 2" key="1">
    <citation type="submission" date="2021-06" db="EMBL/GenBank/DDBJ databases">
        <title>Caerostris darwini draft genome.</title>
        <authorList>
            <person name="Kono N."/>
            <person name="Arakawa K."/>
        </authorList>
    </citation>
    <scope>NUCLEOTIDE SEQUENCE [LARGE SCALE GENOMIC DNA]</scope>
</reference>